<proteinExistence type="predicted"/>
<evidence type="ECO:0000313" key="1">
    <source>
        <dbReference type="EMBL" id="GFY35107.1"/>
    </source>
</evidence>
<dbReference type="AlphaFoldDB" id="A0A8X6WHC2"/>
<dbReference type="EMBL" id="BMAU01021430">
    <property type="protein sequence ID" value="GFY35107.1"/>
    <property type="molecule type" value="Genomic_DNA"/>
</dbReference>
<accession>A0A8X6WHC2</accession>
<dbReference type="Proteomes" id="UP000887159">
    <property type="component" value="Unassembled WGS sequence"/>
</dbReference>
<comment type="caution">
    <text evidence="1">The sequence shown here is derived from an EMBL/GenBank/DDBJ whole genome shotgun (WGS) entry which is preliminary data.</text>
</comment>
<sequence>MAIVADGSDLVFWYEMHMESGSELSLSLDLNPGEGKDFCKCMEMLLNSYGQQVLSRGWWKGKRGDRLLTTAMVFFLKIGTRNRAKSYCHLYGAQSYG</sequence>
<keyword evidence="2" id="KW-1185">Reference proteome</keyword>
<evidence type="ECO:0000313" key="2">
    <source>
        <dbReference type="Proteomes" id="UP000887159"/>
    </source>
</evidence>
<reference evidence="1" key="1">
    <citation type="submission" date="2020-08" db="EMBL/GenBank/DDBJ databases">
        <title>Multicomponent nature underlies the extraordinary mechanical properties of spider dragline silk.</title>
        <authorList>
            <person name="Kono N."/>
            <person name="Nakamura H."/>
            <person name="Mori M."/>
            <person name="Yoshida Y."/>
            <person name="Ohtoshi R."/>
            <person name="Malay A.D."/>
            <person name="Moran D.A.P."/>
            <person name="Tomita M."/>
            <person name="Numata K."/>
            <person name="Arakawa K."/>
        </authorList>
    </citation>
    <scope>NUCLEOTIDE SEQUENCE</scope>
</reference>
<gene>
    <name evidence="1" type="ORF">TNCV_5044821</name>
</gene>
<name>A0A8X6WHC2_TRICX</name>
<organism evidence="1 2">
    <name type="scientific">Trichonephila clavipes</name>
    <name type="common">Golden silk orbweaver</name>
    <name type="synonym">Nephila clavipes</name>
    <dbReference type="NCBI Taxonomy" id="2585209"/>
    <lineage>
        <taxon>Eukaryota</taxon>
        <taxon>Metazoa</taxon>
        <taxon>Ecdysozoa</taxon>
        <taxon>Arthropoda</taxon>
        <taxon>Chelicerata</taxon>
        <taxon>Arachnida</taxon>
        <taxon>Araneae</taxon>
        <taxon>Araneomorphae</taxon>
        <taxon>Entelegynae</taxon>
        <taxon>Araneoidea</taxon>
        <taxon>Nephilidae</taxon>
        <taxon>Trichonephila</taxon>
    </lineage>
</organism>
<protein>
    <submittedName>
        <fullName evidence="1">Uncharacterized protein</fullName>
    </submittedName>
</protein>